<organism evidence="1">
    <name type="scientific">Bradyrhizobium barranii subsp. barranii</name>
    <dbReference type="NCBI Taxonomy" id="2823807"/>
    <lineage>
        <taxon>Bacteria</taxon>
        <taxon>Pseudomonadati</taxon>
        <taxon>Pseudomonadota</taxon>
        <taxon>Alphaproteobacteria</taxon>
        <taxon>Hyphomicrobiales</taxon>
        <taxon>Nitrobacteraceae</taxon>
        <taxon>Bradyrhizobium</taxon>
        <taxon>Bradyrhizobium barranii</taxon>
    </lineage>
</organism>
<reference evidence="2 3" key="2">
    <citation type="journal article" date="2022" name="Int. J. Syst. Evol. Microbiol.">
        <title>Strains of Bradyrhizobium barranii sp. nov. associated with legumes native to Canada are symbionts of soybeans and belong to different subspecies (subsp. barranii subsp. nov. and subsp. apii subsp. nov.) and symbiovars (sv. glycinearum and sv. septentrionale).</title>
        <authorList>
            <person name="Bromfield E.S.P."/>
            <person name="Cloutier S."/>
            <person name="Wasai-Hara S."/>
            <person name="Minamisawa K."/>
        </authorList>
    </citation>
    <scope>NUCLEOTIDE SEQUENCE [LARGE SCALE GENOMIC DNA]</scope>
    <source>
        <strain evidence="3">144S4</strain>
        <plasmid evidence="2 3">pBb144S4b</plasmid>
    </source>
</reference>
<name>A0A939MFJ2_9BRAD</name>
<dbReference type="EMBL" id="CP086138">
    <property type="protein sequence ID" value="UEM18211.1"/>
    <property type="molecule type" value="Genomic_DNA"/>
</dbReference>
<dbReference type="KEGG" id="bban:J4G43_053510"/>
<dbReference type="RefSeq" id="WP_028154196.1">
    <property type="nucleotide sequence ID" value="NZ_CP086138.1"/>
</dbReference>
<sequence>MKPFQKITPPARRRSRAIVRALIGMGLGSLLTGCGGPSRDDVVSATGHPGIRDLSCAPANGQPGYVCTYFDTSITVTARFVKLDNGRWDVIYAR</sequence>
<dbReference type="Proteomes" id="UP000664702">
    <property type="component" value="Plasmid pBb144S4b"/>
</dbReference>
<evidence type="ECO:0000313" key="2">
    <source>
        <dbReference type="EMBL" id="UEM18211.1"/>
    </source>
</evidence>
<dbReference type="PROSITE" id="PS51257">
    <property type="entry name" value="PROKAR_LIPOPROTEIN"/>
    <property type="match status" value="1"/>
</dbReference>
<keyword evidence="2" id="KW-0614">Plasmid</keyword>
<gene>
    <name evidence="2" type="ORF">J4G43_053510</name>
    <name evidence="1" type="ORF">J4G43_52100</name>
</gene>
<protein>
    <recommendedName>
        <fullName evidence="4">Lipoprotein</fullName>
    </recommendedName>
</protein>
<reference evidence="1" key="1">
    <citation type="submission" date="2021-03" db="EMBL/GenBank/DDBJ databases">
        <title>Whole Genome Sequence of Bradyrhizobium sp. Strain 144S4.</title>
        <authorList>
            <person name="Bromfield E.S.P."/>
            <person name="Cloutier S."/>
        </authorList>
    </citation>
    <scope>NUCLEOTIDE SEQUENCE [LARGE SCALE GENOMIC DNA]</scope>
    <source>
        <strain evidence="1">144S4</strain>
    </source>
</reference>
<accession>A0A939MFJ2</accession>
<proteinExistence type="predicted"/>
<dbReference type="EMBL" id="JAGEMI010000002">
    <property type="protein sequence ID" value="MBO1868992.1"/>
    <property type="molecule type" value="Genomic_DNA"/>
</dbReference>
<geneLocation type="plasmid" evidence="2 3">
    <name>pBb144S4b</name>
</geneLocation>
<evidence type="ECO:0008006" key="4">
    <source>
        <dbReference type="Google" id="ProtNLM"/>
    </source>
</evidence>
<evidence type="ECO:0000313" key="3">
    <source>
        <dbReference type="Proteomes" id="UP000664702"/>
    </source>
</evidence>
<dbReference type="AlphaFoldDB" id="A0A939MFJ2"/>
<evidence type="ECO:0000313" key="1">
    <source>
        <dbReference type="EMBL" id="MBO1868992.1"/>
    </source>
</evidence>